<dbReference type="EC" id="5.3.1.24" evidence="4 10"/>
<dbReference type="EMBL" id="SLZR01000006">
    <property type="protein sequence ID" value="TCS41443.1"/>
    <property type="molecule type" value="Genomic_DNA"/>
</dbReference>
<dbReference type="GO" id="GO:0000162">
    <property type="term" value="P:L-tryptophan biosynthetic process"/>
    <property type="evidence" value="ECO:0007669"/>
    <property type="project" value="UniProtKB-UniRule"/>
</dbReference>
<gene>
    <name evidence="10" type="primary">trpF</name>
    <name evidence="12" type="ORF">BCF53_106174</name>
</gene>
<keyword evidence="9 10" id="KW-0413">Isomerase</keyword>
<evidence type="ECO:0000256" key="9">
    <source>
        <dbReference type="ARBA" id="ARBA00023235"/>
    </source>
</evidence>
<keyword evidence="13" id="KW-1185">Reference proteome</keyword>
<evidence type="ECO:0000256" key="3">
    <source>
        <dbReference type="ARBA" id="ARBA00007571"/>
    </source>
</evidence>
<evidence type="ECO:0000259" key="11">
    <source>
        <dbReference type="Pfam" id="PF00697"/>
    </source>
</evidence>
<dbReference type="InterPro" id="IPR044643">
    <property type="entry name" value="TrpF_fam"/>
</dbReference>
<protein>
    <recommendedName>
        <fullName evidence="5 10">N-(5'-phosphoribosyl)anthranilate isomerase</fullName>
        <shortName evidence="10">PRAI</shortName>
        <ecNumber evidence="4 10">5.3.1.24</ecNumber>
    </recommendedName>
</protein>
<dbReference type="Pfam" id="PF00697">
    <property type="entry name" value="PRAI"/>
    <property type="match status" value="1"/>
</dbReference>
<comment type="similarity">
    <text evidence="3 10">Belongs to the TrpF family.</text>
</comment>
<dbReference type="Gene3D" id="3.20.20.70">
    <property type="entry name" value="Aldolase class I"/>
    <property type="match status" value="1"/>
</dbReference>
<evidence type="ECO:0000256" key="7">
    <source>
        <dbReference type="ARBA" id="ARBA00022822"/>
    </source>
</evidence>
<dbReference type="AlphaFoldDB" id="A0A4R3I6X4"/>
<organism evidence="12 13">
    <name type="scientific">Reinekea marinisedimentorum</name>
    <dbReference type="NCBI Taxonomy" id="230495"/>
    <lineage>
        <taxon>Bacteria</taxon>
        <taxon>Pseudomonadati</taxon>
        <taxon>Pseudomonadota</taxon>
        <taxon>Gammaproteobacteria</taxon>
        <taxon>Oceanospirillales</taxon>
        <taxon>Saccharospirillaceae</taxon>
        <taxon>Reinekea</taxon>
    </lineage>
</organism>
<feature type="domain" description="N-(5'phosphoribosyl) anthranilate isomerase (PRAI)" evidence="11">
    <location>
        <begin position="9"/>
        <end position="203"/>
    </location>
</feature>
<dbReference type="RefSeq" id="WP_132701414.1">
    <property type="nucleotide sequence ID" value="NZ_SLZR01000006.1"/>
</dbReference>
<evidence type="ECO:0000256" key="4">
    <source>
        <dbReference type="ARBA" id="ARBA00012572"/>
    </source>
</evidence>
<dbReference type="NCBIfam" id="NF002298">
    <property type="entry name" value="PRK01222.1-4"/>
    <property type="match status" value="1"/>
</dbReference>
<dbReference type="SUPFAM" id="SSF51366">
    <property type="entry name" value="Ribulose-phoshate binding barrel"/>
    <property type="match status" value="1"/>
</dbReference>
<comment type="pathway">
    <text evidence="2 10">Amino-acid biosynthesis; L-tryptophan biosynthesis; L-tryptophan from chorismate: step 3/5.</text>
</comment>
<proteinExistence type="inferred from homology"/>
<evidence type="ECO:0000313" key="13">
    <source>
        <dbReference type="Proteomes" id="UP000295793"/>
    </source>
</evidence>
<dbReference type="UniPathway" id="UPA00035">
    <property type="reaction ID" value="UER00042"/>
</dbReference>
<dbReference type="FunFam" id="3.20.20.70:FF:000075">
    <property type="entry name" value="Tryptophan biosynthesis protein TRP1"/>
    <property type="match status" value="1"/>
</dbReference>
<comment type="catalytic activity">
    <reaction evidence="1 10">
        <text>N-(5-phospho-beta-D-ribosyl)anthranilate = 1-(2-carboxyphenylamino)-1-deoxy-D-ribulose 5-phosphate</text>
        <dbReference type="Rhea" id="RHEA:21540"/>
        <dbReference type="ChEBI" id="CHEBI:18277"/>
        <dbReference type="ChEBI" id="CHEBI:58613"/>
        <dbReference type="EC" id="5.3.1.24"/>
    </reaction>
</comment>
<keyword evidence="7 10" id="KW-0822">Tryptophan biosynthesis</keyword>
<accession>A0A4R3I6X4</accession>
<dbReference type="OrthoDB" id="9796196at2"/>
<keyword evidence="8 10" id="KW-0057">Aromatic amino acid biosynthesis</keyword>
<dbReference type="CDD" id="cd00405">
    <property type="entry name" value="PRAI"/>
    <property type="match status" value="1"/>
</dbReference>
<evidence type="ECO:0000256" key="5">
    <source>
        <dbReference type="ARBA" id="ARBA00022272"/>
    </source>
</evidence>
<evidence type="ECO:0000256" key="6">
    <source>
        <dbReference type="ARBA" id="ARBA00022605"/>
    </source>
</evidence>
<dbReference type="HAMAP" id="MF_00135">
    <property type="entry name" value="PRAI"/>
    <property type="match status" value="1"/>
</dbReference>
<evidence type="ECO:0000256" key="10">
    <source>
        <dbReference type="HAMAP-Rule" id="MF_00135"/>
    </source>
</evidence>
<evidence type="ECO:0000256" key="8">
    <source>
        <dbReference type="ARBA" id="ARBA00023141"/>
    </source>
</evidence>
<dbReference type="PANTHER" id="PTHR42894">
    <property type="entry name" value="N-(5'-PHOSPHORIBOSYL)ANTHRANILATE ISOMERASE"/>
    <property type="match status" value="1"/>
</dbReference>
<evidence type="ECO:0000313" key="12">
    <source>
        <dbReference type="EMBL" id="TCS41443.1"/>
    </source>
</evidence>
<reference evidence="12 13" key="1">
    <citation type="submission" date="2019-03" db="EMBL/GenBank/DDBJ databases">
        <title>Genomic Encyclopedia of Archaeal and Bacterial Type Strains, Phase II (KMG-II): from individual species to whole genera.</title>
        <authorList>
            <person name="Goeker M."/>
        </authorList>
    </citation>
    <scope>NUCLEOTIDE SEQUENCE [LARGE SCALE GENOMIC DNA]</scope>
    <source>
        <strain evidence="12 13">DSM 15388</strain>
    </source>
</reference>
<dbReference type="InterPro" id="IPR013785">
    <property type="entry name" value="Aldolase_TIM"/>
</dbReference>
<comment type="caution">
    <text evidence="12">The sequence shown here is derived from an EMBL/GenBank/DDBJ whole genome shotgun (WGS) entry which is preliminary data.</text>
</comment>
<dbReference type="InterPro" id="IPR001240">
    <property type="entry name" value="PRAI_dom"/>
</dbReference>
<dbReference type="GO" id="GO:0004640">
    <property type="term" value="F:phosphoribosylanthranilate isomerase activity"/>
    <property type="evidence" value="ECO:0007669"/>
    <property type="project" value="UniProtKB-UniRule"/>
</dbReference>
<keyword evidence="6 10" id="KW-0028">Amino-acid biosynthesis</keyword>
<dbReference type="Proteomes" id="UP000295793">
    <property type="component" value="Unassembled WGS sequence"/>
</dbReference>
<dbReference type="PANTHER" id="PTHR42894:SF1">
    <property type="entry name" value="N-(5'-PHOSPHORIBOSYL)ANTHRANILATE ISOMERASE"/>
    <property type="match status" value="1"/>
</dbReference>
<evidence type="ECO:0000256" key="1">
    <source>
        <dbReference type="ARBA" id="ARBA00001164"/>
    </source>
</evidence>
<evidence type="ECO:0000256" key="2">
    <source>
        <dbReference type="ARBA" id="ARBA00004664"/>
    </source>
</evidence>
<sequence>MSQYRTRIKMCGMTRAEDIAAACEAGADSVGMIFYPPSGRFISIEKAAVVSKAATLQVNKVALFVNPDAGYVREVVDAIQADIIQFHGDETPDFCQQFGKRYIKAFRVKSADDIQRQVEPHIGADAIMLDAYVKGVPGGTGQSFDWGMVPANVRHRLFLAGGLNCSNVEQAIRQVRPYTVDVAGGIESAPGIKDVDKIKAFAQAVRKADSSFVENSS</sequence>
<name>A0A4R3I6X4_9GAMM</name>
<dbReference type="InterPro" id="IPR011060">
    <property type="entry name" value="RibuloseP-bd_barrel"/>
</dbReference>